<sequence length="174" mass="19626">MNYKILKSEIRYKGKVFDHQVDEIQYDSGNIGIREIAVHPGGAVVVPIKNDGKIILVKQFRYPLQKTLIELPAGKLDKNEDPLNCAIRELEEETGYKAKNFEKLGAIYTAPGYCTEILHIYKATGLIPGNHNREEGEQGMELLEYSIDEIKKKIISGEINDAKTIAGIFYLTQN</sequence>
<evidence type="ECO:0000256" key="2">
    <source>
        <dbReference type="ARBA" id="ARBA00001946"/>
    </source>
</evidence>
<evidence type="ECO:0000256" key="7">
    <source>
        <dbReference type="ARBA" id="ARBA00032272"/>
    </source>
</evidence>
<evidence type="ECO:0000256" key="3">
    <source>
        <dbReference type="ARBA" id="ARBA00007275"/>
    </source>
</evidence>
<evidence type="ECO:0000256" key="4">
    <source>
        <dbReference type="ARBA" id="ARBA00016377"/>
    </source>
</evidence>
<evidence type="ECO:0000256" key="5">
    <source>
        <dbReference type="ARBA" id="ARBA00022801"/>
    </source>
</evidence>
<comment type="cofactor">
    <cofactor evidence="2">
        <name>Mg(2+)</name>
        <dbReference type="ChEBI" id="CHEBI:18420"/>
    </cofactor>
</comment>
<dbReference type="FunFam" id="3.90.79.10:FF:000024">
    <property type="entry name" value="ADP-ribose pyrophosphatase"/>
    <property type="match status" value="1"/>
</dbReference>
<dbReference type="PANTHER" id="PTHR11839">
    <property type="entry name" value="UDP/ADP-SUGAR PYROPHOSPHATASE"/>
    <property type="match status" value="1"/>
</dbReference>
<dbReference type="PROSITE" id="PS51462">
    <property type="entry name" value="NUDIX"/>
    <property type="match status" value="1"/>
</dbReference>
<keyword evidence="5 9" id="KW-0378">Hydrolase</keyword>
<evidence type="ECO:0000259" key="8">
    <source>
        <dbReference type="PROSITE" id="PS51462"/>
    </source>
</evidence>
<dbReference type="Pfam" id="PF00293">
    <property type="entry name" value="NUDIX"/>
    <property type="match status" value="1"/>
</dbReference>
<dbReference type="InterPro" id="IPR000086">
    <property type="entry name" value="NUDIX_hydrolase_dom"/>
</dbReference>
<dbReference type="GO" id="GO:0016787">
    <property type="term" value="F:hydrolase activity"/>
    <property type="evidence" value="ECO:0007669"/>
    <property type="project" value="UniProtKB-KW"/>
</dbReference>
<comment type="caution">
    <text evidence="9">The sequence shown here is derived from an EMBL/GenBank/DDBJ whole genome shotgun (WGS) entry which is preliminary data.</text>
</comment>
<dbReference type="GO" id="GO:0006753">
    <property type="term" value="P:nucleoside phosphate metabolic process"/>
    <property type="evidence" value="ECO:0007669"/>
    <property type="project" value="TreeGrafter"/>
</dbReference>
<evidence type="ECO:0000256" key="6">
    <source>
        <dbReference type="ARBA" id="ARBA00032162"/>
    </source>
</evidence>
<dbReference type="GO" id="GO:0019693">
    <property type="term" value="P:ribose phosphate metabolic process"/>
    <property type="evidence" value="ECO:0007669"/>
    <property type="project" value="TreeGrafter"/>
</dbReference>
<gene>
    <name evidence="9" type="ORF">ENS31_13050</name>
</gene>
<dbReference type="InterPro" id="IPR020084">
    <property type="entry name" value="NUDIX_hydrolase_CS"/>
</dbReference>
<organism evidence="9">
    <name type="scientific">Ignavibacterium album</name>
    <dbReference type="NCBI Taxonomy" id="591197"/>
    <lineage>
        <taxon>Bacteria</taxon>
        <taxon>Pseudomonadati</taxon>
        <taxon>Ignavibacteriota</taxon>
        <taxon>Ignavibacteria</taxon>
        <taxon>Ignavibacteriales</taxon>
        <taxon>Ignavibacteriaceae</taxon>
        <taxon>Ignavibacterium</taxon>
    </lineage>
</organism>
<dbReference type="InterPro" id="IPR015797">
    <property type="entry name" value="NUDIX_hydrolase-like_dom_sf"/>
</dbReference>
<dbReference type="CDD" id="cd03424">
    <property type="entry name" value="NUDIX_ADPRase_Nudt5_UGPPase_Nudt14"/>
    <property type="match status" value="1"/>
</dbReference>
<comment type="similarity">
    <text evidence="3">Belongs to the Nudix hydrolase family. NudK subfamily.</text>
</comment>
<comment type="catalytic activity">
    <reaction evidence="1">
        <text>GDP-alpha-D-mannose + H2O = alpha-D-mannose 1-phosphate + GMP + 2 H(+)</text>
        <dbReference type="Rhea" id="RHEA:27978"/>
        <dbReference type="ChEBI" id="CHEBI:15377"/>
        <dbReference type="ChEBI" id="CHEBI:15378"/>
        <dbReference type="ChEBI" id="CHEBI:57527"/>
        <dbReference type="ChEBI" id="CHEBI:58115"/>
        <dbReference type="ChEBI" id="CHEBI:58409"/>
    </reaction>
</comment>
<protein>
    <recommendedName>
        <fullName evidence="4">GDP-mannose pyrophosphatase</fullName>
    </recommendedName>
    <alternativeName>
        <fullName evidence="6">GDP-mannose hydrolase</fullName>
    </alternativeName>
    <alternativeName>
        <fullName evidence="7">GDPMK</fullName>
    </alternativeName>
</protein>
<name>A0A7V2ZM02_9BACT</name>
<dbReference type="PANTHER" id="PTHR11839:SF18">
    <property type="entry name" value="NUDIX HYDROLASE DOMAIN-CONTAINING PROTEIN"/>
    <property type="match status" value="1"/>
</dbReference>
<accession>A0A7V2ZM02</accession>
<evidence type="ECO:0000313" key="9">
    <source>
        <dbReference type="EMBL" id="HFI92437.1"/>
    </source>
</evidence>
<dbReference type="PROSITE" id="PS00893">
    <property type="entry name" value="NUDIX_BOX"/>
    <property type="match status" value="1"/>
</dbReference>
<reference evidence="9" key="1">
    <citation type="journal article" date="2020" name="mSystems">
        <title>Genome- and Community-Level Interaction Insights into Carbon Utilization and Element Cycling Functions of Hydrothermarchaeota in Hydrothermal Sediment.</title>
        <authorList>
            <person name="Zhou Z."/>
            <person name="Liu Y."/>
            <person name="Xu W."/>
            <person name="Pan J."/>
            <person name="Luo Z.H."/>
            <person name="Li M."/>
        </authorList>
    </citation>
    <scope>NUCLEOTIDE SEQUENCE [LARGE SCALE GENOMIC DNA]</scope>
    <source>
        <strain evidence="9">SpSt-479</strain>
    </source>
</reference>
<dbReference type="AlphaFoldDB" id="A0A7V2ZM02"/>
<dbReference type="SUPFAM" id="SSF55811">
    <property type="entry name" value="Nudix"/>
    <property type="match status" value="1"/>
</dbReference>
<feature type="domain" description="Nudix hydrolase" evidence="8">
    <location>
        <begin position="37"/>
        <end position="167"/>
    </location>
</feature>
<dbReference type="EMBL" id="DSUJ01000011">
    <property type="protein sequence ID" value="HFI92437.1"/>
    <property type="molecule type" value="Genomic_DNA"/>
</dbReference>
<dbReference type="Gene3D" id="3.90.79.10">
    <property type="entry name" value="Nucleoside Triphosphate Pyrophosphohydrolase"/>
    <property type="match status" value="1"/>
</dbReference>
<evidence type="ECO:0000256" key="1">
    <source>
        <dbReference type="ARBA" id="ARBA00000847"/>
    </source>
</evidence>
<dbReference type="GO" id="GO:0005829">
    <property type="term" value="C:cytosol"/>
    <property type="evidence" value="ECO:0007669"/>
    <property type="project" value="TreeGrafter"/>
</dbReference>
<proteinExistence type="inferred from homology"/>